<dbReference type="AlphaFoldDB" id="W0F993"/>
<gene>
    <name evidence="1" type="ORF">NIASO_19325</name>
</gene>
<name>W0F993_9BACT</name>
<evidence type="ECO:0000313" key="2">
    <source>
        <dbReference type="Proteomes" id="UP000003586"/>
    </source>
</evidence>
<dbReference type="KEGG" id="nso:NIASO_19325"/>
<sequence>MIRSFALLNGAIKSLEARMPEKLPLNFLKLTALPAKKCFFIIPFKSICYE</sequence>
<reference evidence="1 2" key="1">
    <citation type="submission" date="2013-12" db="EMBL/GenBank/DDBJ databases">
        <authorList>
            <consortium name="DOE Joint Genome Institute"/>
            <person name="Eisen J."/>
            <person name="Huntemann M."/>
            <person name="Han J."/>
            <person name="Chen A."/>
            <person name="Kyrpides N."/>
            <person name="Mavromatis K."/>
            <person name="Markowitz V."/>
            <person name="Palaniappan K."/>
            <person name="Ivanova N."/>
            <person name="Schaumberg A."/>
            <person name="Pati A."/>
            <person name="Liolios K."/>
            <person name="Nordberg H.P."/>
            <person name="Cantor M.N."/>
            <person name="Hua S.X."/>
            <person name="Woyke T."/>
        </authorList>
    </citation>
    <scope>NUCLEOTIDE SEQUENCE [LARGE SCALE GENOMIC DNA]</scope>
    <source>
        <strain evidence="2">DSM 19437</strain>
    </source>
</reference>
<keyword evidence="2" id="KW-1185">Reference proteome</keyword>
<evidence type="ECO:0000313" key="1">
    <source>
        <dbReference type="EMBL" id="AHF18044.1"/>
    </source>
</evidence>
<protein>
    <submittedName>
        <fullName evidence="1">Uncharacterized protein</fullName>
    </submittedName>
</protein>
<proteinExistence type="predicted"/>
<accession>W0F993</accession>
<organism evidence="1 2">
    <name type="scientific">Niabella soli DSM 19437</name>
    <dbReference type="NCBI Taxonomy" id="929713"/>
    <lineage>
        <taxon>Bacteria</taxon>
        <taxon>Pseudomonadati</taxon>
        <taxon>Bacteroidota</taxon>
        <taxon>Chitinophagia</taxon>
        <taxon>Chitinophagales</taxon>
        <taxon>Chitinophagaceae</taxon>
        <taxon>Niabella</taxon>
    </lineage>
</organism>
<dbReference type="HOGENOM" id="CLU_3120342_0_0_10"/>
<dbReference type="EMBL" id="CP007035">
    <property type="protein sequence ID" value="AHF18044.1"/>
    <property type="molecule type" value="Genomic_DNA"/>
</dbReference>
<dbReference type="Proteomes" id="UP000003586">
    <property type="component" value="Chromosome"/>
</dbReference>